<protein>
    <recommendedName>
        <fullName evidence="7">Dynactin subunit 2</fullName>
    </recommendedName>
</protein>
<organism evidence="5 6">
    <name type="scientific">Naegleria fowleri</name>
    <name type="common">Brain eating amoeba</name>
    <dbReference type="NCBI Taxonomy" id="5763"/>
    <lineage>
        <taxon>Eukaryota</taxon>
        <taxon>Discoba</taxon>
        <taxon>Heterolobosea</taxon>
        <taxon>Tetramitia</taxon>
        <taxon>Eutetramitia</taxon>
        <taxon>Vahlkampfiidae</taxon>
        <taxon>Naegleria</taxon>
    </lineage>
</organism>
<keyword evidence="6" id="KW-1185">Reference proteome</keyword>
<feature type="compositionally biased region" description="Polar residues" evidence="4">
    <location>
        <begin position="50"/>
        <end position="59"/>
    </location>
</feature>
<dbReference type="GO" id="GO:0005737">
    <property type="term" value="C:cytoplasm"/>
    <property type="evidence" value="ECO:0007669"/>
    <property type="project" value="UniProtKB-SubCell"/>
</dbReference>
<dbReference type="Pfam" id="PF04912">
    <property type="entry name" value="Dynamitin"/>
    <property type="match status" value="1"/>
</dbReference>
<comment type="subcellular location">
    <subcellularLocation>
        <location evidence="1">Cytoplasm</location>
    </subcellularLocation>
</comment>
<dbReference type="Proteomes" id="UP000444721">
    <property type="component" value="Unassembled WGS sequence"/>
</dbReference>
<accession>A0A6A5C2V2</accession>
<dbReference type="OrthoDB" id="4977at2759"/>
<sequence length="487" mass="55550">MDEPARASPSLLSSVFDDGSGNNNNSEKQKASPWLEKRRSMSFLHRNIINAESSPSQPVSPFLQIGLENNSSSSVNRPGRFSSPPTSPTFRRGSLISKSLFEGLPGFKRSSQEQFEYIPQKDEKPSAIKKSVSSSKEIEEKSLNPSKSYKFFEEIILNPKSSGNRSRRKSTIYQITTDSKNHNLDESPYEKFQRLKHEVETFVSEMENLASSNKKLHSESTSYYRDMLKQSQQLEQQLNDLKERNHILPEVLSIDEKEPSASQVLLSAETVHQELGILFENQQNERPYTSNSLNALTKSSEEQDREDMSKILKLEKRLALLEKLVGNGDEPLPVDSTKISYSIEGALSSLEKKLNMLDPFFLQSLESRVKFISKELDSISSSENLGIGFNSEKVDRLYQKVRKWDELAMQVPMIVSRLQTLKIVHDEAIYFAGTVTKLKEQQEELMELLHGNADVLENFNQNFSENLAIINNNMKSLQERIRNLEKK</sequence>
<evidence type="ECO:0000313" key="6">
    <source>
        <dbReference type="Proteomes" id="UP000444721"/>
    </source>
</evidence>
<dbReference type="InterPro" id="IPR028133">
    <property type="entry name" value="Dynamitin"/>
</dbReference>
<dbReference type="PANTHER" id="PTHR15346">
    <property type="entry name" value="DYNACTIN SUBUNIT"/>
    <property type="match status" value="1"/>
</dbReference>
<evidence type="ECO:0000313" key="5">
    <source>
        <dbReference type="EMBL" id="KAF0980190.1"/>
    </source>
</evidence>
<feature type="region of interest" description="Disordered" evidence="4">
    <location>
        <begin position="119"/>
        <end position="140"/>
    </location>
</feature>
<feature type="compositionally biased region" description="Basic and acidic residues" evidence="4">
    <location>
        <begin position="27"/>
        <end position="37"/>
    </location>
</feature>
<feature type="region of interest" description="Disordered" evidence="4">
    <location>
        <begin position="49"/>
        <end position="89"/>
    </location>
</feature>
<proteinExistence type="predicted"/>
<dbReference type="VEuPathDB" id="AmoebaDB:NF0071060"/>
<reference evidence="5 6" key="1">
    <citation type="journal article" date="2019" name="Sci. Rep.">
        <title>Nanopore sequencing improves the draft genome of the human pathogenic amoeba Naegleria fowleri.</title>
        <authorList>
            <person name="Liechti N."/>
            <person name="Schurch N."/>
            <person name="Bruggmann R."/>
            <person name="Wittwer M."/>
        </authorList>
    </citation>
    <scope>NUCLEOTIDE SEQUENCE [LARGE SCALE GENOMIC DNA]</scope>
    <source>
        <strain evidence="5 6">ATCC 30894</strain>
    </source>
</reference>
<gene>
    <name evidence="5" type="ORF">FDP41_013404</name>
</gene>
<evidence type="ECO:0000256" key="3">
    <source>
        <dbReference type="SAM" id="Coils"/>
    </source>
</evidence>
<feature type="compositionally biased region" description="Polar residues" evidence="4">
    <location>
        <begin position="67"/>
        <end position="76"/>
    </location>
</feature>
<dbReference type="GeneID" id="68120619"/>
<comment type="caution">
    <text evidence="5">The sequence shown here is derived from an EMBL/GenBank/DDBJ whole genome shotgun (WGS) entry which is preliminary data.</text>
</comment>
<evidence type="ECO:0000256" key="4">
    <source>
        <dbReference type="SAM" id="MobiDB-lite"/>
    </source>
</evidence>
<name>A0A6A5C2V2_NAEFO</name>
<keyword evidence="3" id="KW-0175">Coiled coil</keyword>
<dbReference type="VEuPathDB" id="AmoebaDB:FDP41_013404"/>
<dbReference type="VEuPathDB" id="AmoebaDB:NfTy_029160"/>
<feature type="coiled-coil region" evidence="3">
    <location>
        <begin position="460"/>
        <end position="487"/>
    </location>
</feature>
<evidence type="ECO:0000256" key="2">
    <source>
        <dbReference type="ARBA" id="ARBA00022490"/>
    </source>
</evidence>
<evidence type="ECO:0008006" key="7">
    <source>
        <dbReference type="Google" id="ProtNLM"/>
    </source>
</evidence>
<dbReference type="RefSeq" id="XP_044564903.1">
    <property type="nucleotide sequence ID" value="XM_044704031.1"/>
</dbReference>
<dbReference type="GO" id="GO:0005869">
    <property type="term" value="C:dynactin complex"/>
    <property type="evidence" value="ECO:0007669"/>
    <property type="project" value="InterPro"/>
</dbReference>
<feature type="region of interest" description="Disordered" evidence="4">
    <location>
        <begin position="1"/>
        <end position="37"/>
    </location>
</feature>
<evidence type="ECO:0000256" key="1">
    <source>
        <dbReference type="ARBA" id="ARBA00004496"/>
    </source>
</evidence>
<dbReference type="OMA" id="YKFGDWE"/>
<dbReference type="EMBL" id="VFQX01000019">
    <property type="protein sequence ID" value="KAF0980190.1"/>
    <property type="molecule type" value="Genomic_DNA"/>
</dbReference>
<dbReference type="GO" id="GO:0007017">
    <property type="term" value="P:microtubule-based process"/>
    <property type="evidence" value="ECO:0007669"/>
    <property type="project" value="InterPro"/>
</dbReference>
<dbReference type="AlphaFoldDB" id="A0A6A5C2V2"/>
<keyword evidence="2" id="KW-0963">Cytoplasm</keyword>